<dbReference type="AlphaFoldDB" id="A0A3G2R5C6"/>
<accession>A0A3G2R5C6</accession>
<evidence type="ECO:0000313" key="3">
    <source>
        <dbReference type="Proteomes" id="UP000280960"/>
    </source>
</evidence>
<keyword evidence="2" id="KW-0378">Hydrolase</keyword>
<dbReference type="Gene3D" id="1.10.30.50">
    <property type="match status" value="1"/>
</dbReference>
<evidence type="ECO:0000313" key="2">
    <source>
        <dbReference type="EMBL" id="AYO30612.1"/>
    </source>
</evidence>
<proteinExistence type="predicted"/>
<dbReference type="KEGG" id="bacg:D2962_08240"/>
<evidence type="ECO:0000259" key="1">
    <source>
        <dbReference type="SMART" id="SM00507"/>
    </source>
</evidence>
<gene>
    <name evidence="2" type="ORF">D2962_08240</name>
</gene>
<dbReference type="EMBL" id="CP033169">
    <property type="protein sequence ID" value="AYO30612.1"/>
    <property type="molecule type" value="Genomic_DNA"/>
</dbReference>
<dbReference type="InterPro" id="IPR003615">
    <property type="entry name" value="HNH_nuc"/>
</dbReference>
<dbReference type="SMART" id="SM00507">
    <property type="entry name" value="HNHc"/>
    <property type="match status" value="1"/>
</dbReference>
<keyword evidence="2" id="KW-0255">Endonuclease</keyword>
<keyword evidence="2" id="KW-0540">Nuclease</keyword>
<organism evidence="2 3">
    <name type="scientific">Biomaibacter acetigenes</name>
    <dbReference type="NCBI Taxonomy" id="2316383"/>
    <lineage>
        <taxon>Bacteria</taxon>
        <taxon>Bacillati</taxon>
        <taxon>Bacillota</taxon>
        <taxon>Clostridia</taxon>
        <taxon>Thermosediminibacterales</taxon>
        <taxon>Tepidanaerobacteraceae</taxon>
        <taxon>Biomaibacter</taxon>
    </lineage>
</organism>
<sequence length="83" mass="9124">MNIARPVPKPRKRIVDRKAIRAAKRPRCQVCGSTWMLCVHHIKSRGAGGDDVPENLVCLCADCHAKAHGGIISKTKLRELAGR</sequence>
<dbReference type="GO" id="GO:0004519">
    <property type="term" value="F:endonuclease activity"/>
    <property type="evidence" value="ECO:0007669"/>
    <property type="project" value="UniProtKB-KW"/>
</dbReference>
<dbReference type="GO" id="GO:0008270">
    <property type="term" value="F:zinc ion binding"/>
    <property type="evidence" value="ECO:0007669"/>
    <property type="project" value="InterPro"/>
</dbReference>
<dbReference type="Proteomes" id="UP000280960">
    <property type="component" value="Chromosome"/>
</dbReference>
<dbReference type="CDD" id="cd00085">
    <property type="entry name" value="HNHc"/>
    <property type="match status" value="1"/>
</dbReference>
<dbReference type="Pfam" id="PF01844">
    <property type="entry name" value="HNH"/>
    <property type="match status" value="1"/>
</dbReference>
<feature type="domain" description="HNH nuclease" evidence="1">
    <location>
        <begin position="15"/>
        <end position="65"/>
    </location>
</feature>
<reference evidence="2 3" key="1">
    <citation type="submission" date="2018-10" db="EMBL/GenBank/DDBJ databases">
        <authorList>
            <person name="Zhang X."/>
        </authorList>
    </citation>
    <scope>NUCLEOTIDE SEQUENCE [LARGE SCALE GENOMIC DNA]</scope>
    <source>
        <strain evidence="2 3">SK-G1</strain>
    </source>
</reference>
<keyword evidence="3" id="KW-1185">Reference proteome</keyword>
<dbReference type="InterPro" id="IPR002711">
    <property type="entry name" value="HNH"/>
</dbReference>
<name>A0A3G2R5C6_9FIRM</name>
<dbReference type="GO" id="GO:0003676">
    <property type="term" value="F:nucleic acid binding"/>
    <property type="evidence" value="ECO:0007669"/>
    <property type="project" value="InterPro"/>
</dbReference>
<protein>
    <submittedName>
        <fullName evidence="2">HNH endonuclease</fullName>
    </submittedName>
</protein>